<feature type="compositionally biased region" description="Basic residues" evidence="1">
    <location>
        <begin position="18"/>
        <end position="29"/>
    </location>
</feature>
<sequence>MEGMDPQHRYPNLGFRTIQRHPRTRTRIS</sequence>
<name>A0A834WL34_9FABA</name>
<accession>A0A834WL34</accession>
<evidence type="ECO:0000313" key="2">
    <source>
        <dbReference type="EMBL" id="KAF7826972.1"/>
    </source>
</evidence>
<protein>
    <submittedName>
        <fullName evidence="2">Uncharacterized protein</fullName>
    </submittedName>
</protein>
<dbReference type="Proteomes" id="UP000634136">
    <property type="component" value="Unassembled WGS sequence"/>
</dbReference>
<dbReference type="AlphaFoldDB" id="A0A834WL34"/>
<reference evidence="2" key="1">
    <citation type="submission" date="2020-09" db="EMBL/GenBank/DDBJ databases">
        <title>Genome-Enabled Discovery of Anthraquinone Biosynthesis in Senna tora.</title>
        <authorList>
            <person name="Kang S.-H."/>
            <person name="Pandey R.P."/>
            <person name="Lee C.-M."/>
            <person name="Sim J.-S."/>
            <person name="Jeong J.-T."/>
            <person name="Choi B.-S."/>
            <person name="Jung M."/>
            <person name="Ginzburg D."/>
            <person name="Zhao K."/>
            <person name="Won S.Y."/>
            <person name="Oh T.-J."/>
            <person name="Yu Y."/>
            <person name="Kim N.-H."/>
            <person name="Lee O.R."/>
            <person name="Lee T.-H."/>
            <person name="Bashyal P."/>
            <person name="Kim T.-S."/>
            <person name="Lee W.-H."/>
            <person name="Kawkins C."/>
            <person name="Kim C.-K."/>
            <person name="Kim J.S."/>
            <person name="Ahn B.O."/>
            <person name="Rhee S.Y."/>
            <person name="Sohng J.K."/>
        </authorList>
    </citation>
    <scope>NUCLEOTIDE SEQUENCE</scope>
    <source>
        <tissue evidence="2">Leaf</tissue>
    </source>
</reference>
<feature type="region of interest" description="Disordered" evidence="1">
    <location>
        <begin position="1"/>
        <end position="29"/>
    </location>
</feature>
<comment type="caution">
    <text evidence="2">The sequence shown here is derived from an EMBL/GenBank/DDBJ whole genome shotgun (WGS) entry which is preliminary data.</text>
</comment>
<organism evidence="2 3">
    <name type="scientific">Senna tora</name>
    <dbReference type="NCBI Taxonomy" id="362788"/>
    <lineage>
        <taxon>Eukaryota</taxon>
        <taxon>Viridiplantae</taxon>
        <taxon>Streptophyta</taxon>
        <taxon>Embryophyta</taxon>
        <taxon>Tracheophyta</taxon>
        <taxon>Spermatophyta</taxon>
        <taxon>Magnoliopsida</taxon>
        <taxon>eudicotyledons</taxon>
        <taxon>Gunneridae</taxon>
        <taxon>Pentapetalae</taxon>
        <taxon>rosids</taxon>
        <taxon>fabids</taxon>
        <taxon>Fabales</taxon>
        <taxon>Fabaceae</taxon>
        <taxon>Caesalpinioideae</taxon>
        <taxon>Cassia clade</taxon>
        <taxon>Senna</taxon>
    </lineage>
</organism>
<proteinExistence type="predicted"/>
<gene>
    <name evidence="2" type="ORF">G2W53_018136</name>
</gene>
<evidence type="ECO:0000256" key="1">
    <source>
        <dbReference type="SAM" id="MobiDB-lite"/>
    </source>
</evidence>
<evidence type="ECO:0000313" key="3">
    <source>
        <dbReference type="Proteomes" id="UP000634136"/>
    </source>
</evidence>
<dbReference type="EMBL" id="JAAIUW010000006">
    <property type="protein sequence ID" value="KAF7826972.1"/>
    <property type="molecule type" value="Genomic_DNA"/>
</dbReference>
<keyword evidence="3" id="KW-1185">Reference proteome</keyword>